<dbReference type="GO" id="GO:0005776">
    <property type="term" value="C:autophagosome"/>
    <property type="evidence" value="ECO:0007669"/>
    <property type="project" value="TreeGrafter"/>
</dbReference>
<dbReference type="GeneID" id="110419733"/>
<evidence type="ECO:0000313" key="2">
    <source>
        <dbReference type="Proteomes" id="UP000504621"/>
    </source>
</evidence>
<dbReference type="GO" id="GO:0006950">
    <property type="term" value="P:response to stress"/>
    <property type="evidence" value="ECO:0007669"/>
    <property type="project" value="TreeGrafter"/>
</dbReference>
<accession>A0A6J1APN5</accession>
<evidence type="ECO:0000256" key="1">
    <source>
        <dbReference type="SAM" id="MobiDB-lite"/>
    </source>
</evidence>
<dbReference type="InterPro" id="IPR053273">
    <property type="entry name" value="CST_Regulator"/>
</dbReference>
<dbReference type="PANTHER" id="PTHR34659">
    <property type="entry name" value="BNAA05G11610D PROTEIN"/>
    <property type="match status" value="1"/>
</dbReference>
<dbReference type="Proteomes" id="UP000504621">
    <property type="component" value="Unplaced"/>
</dbReference>
<dbReference type="OrthoDB" id="1644512at2759"/>
<dbReference type="PANTHER" id="PTHR34659:SF1">
    <property type="entry name" value="PROTEIN EGT2"/>
    <property type="match status" value="1"/>
</dbReference>
<gene>
    <name evidence="3 4" type="primary">LOC110419733</name>
</gene>
<dbReference type="RefSeq" id="XP_021288498.1">
    <property type="nucleotide sequence ID" value="XM_021432823.1"/>
</dbReference>
<dbReference type="RefSeq" id="XP_021288499.1">
    <property type="nucleotide sequence ID" value="XM_021432824.1"/>
</dbReference>
<dbReference type="GO" id="GO:0061908">
    <property type="term" value="C:phagophore"/>
    <property type="evidence" value="ECO:0007669"/>
    <property type="project" value="TreeGrafter"/>
</dbReference>
<reference evidence="3 4" key="1">
    <citation type="submission" date="2025-04" db="UniProtKB">
        <authorList>
            <consortium name="RefSeq"/>
        </authorList>
    </citation>
    <scope>IDENTIFICATION</scope>
    <source>
        <tissue evidence="3 4">Leaf</tissue>
    </source>
</reference>
<feature type="compositionally biased region" description="Basic and acidic residues" evidence="1">
    <location>
        <begin position="280"/>
        <end position="295"/>
    </location>
</feature>
<feature type="region of interest" description="Disordered" evidence="1">
    <location>
        <begin position="280"/>
        <end position="301"/>
    </location>
</feature>
<proteinExistence type="predicted"/>
<sequence>MDFKFKGIGWVGGIYQKFETLCNEVDNIVSQDTVKYVENQAQNVGKNMKRFYSDVIHDILPPLKYEGQGVALKRSATIDVYVKSNTAIEEDHIDTVGKLAHVEPVVDPIEKQLDHALNELCLSDQLSTPISVDAHEGAESHIISGQVNDDLKNTVNIEENSIMEKKSASEVLELISPSEEEPFGASLGNEGIDCNDKNSCEVVGEVSLTLSVHDLEFQSTQKEGTVNNNIAVDVVNKQLDCAFSELCLVDHLDNPNSAESLLRTEYVTSEQVADVLKDTNPEVNKEENDTREKPSVSEVSELISPAEKESCGASLLSELTDCKDKEPCWVEAEVSPSTSVHDVTKPSASDVLELISSVEEESFGASLVHEFGNCNGKNSCVVLADVSPATLVCGGQDARIVRNDFADDSEFVSDASGGITSSKVACSEENMAEVGVDSSCGSVLKELHENFPENFLAEALVNHDPVDVAGLVSHNVPSSSMLTPLLSNEKKLMGAVSIPSNNDLSVESLENDASRTVNGIKYLTGISGNKNVYFSGESTQLQASDSSDIGPINDSTDDIIISSMETIELSDEVKLEDSCVIIDSSALYAVSRIMRKHRSYKKRIQDALTSKTRLTKEYEQLAIWFGDADMGSNQDFLQTRRPSSSTTPLECKSLQTELVCDSEWELL</sequence>
<dbReference type="AlphaFoldDB" id="A0A6J1APN5"/>
<name>A0A6J1APN5_9ROSI</name>
<organism evidence="2 4">
    <name type="scientific">Herrania umbratica</name>
    <dbReference type="NCBI Taxonomy" id="108875"/>
    <lineage>
        <taxon>Eukaryota</taxon>
        <taxon>Viridiplantae</taxon>
        <taxon>Streptophyta</taxon>
        <taxon>Embryophyta</taxon>
        <taxon>Tracheophyta</taxon>
        <taxon>Spermatophyta</taxon>
        <taxon>Magnoliopsida</taxon>
        <taxon>eudicotyledons</taxon>
        <taxon>Gunneridae</taxon>
        <taxon>Pentapetalae</taxon>
        <taxon>rosids</taxon>
        <taxon>malvids</taxon>
        <taxon>Malvales</taxon>
        <taxon>Malvaceae</taxon>
        <taxon>Byttnerioideae</taxon>
        <taxon>Herrania</taxon>
    </lineage>
</organism>
<evidence type="ECO:0000313" key="3">
    <source>
        <dbReference type="RefSeq" id="XP_021288498.1"/>
    </source>
</evidence>
<keyword evidence="2" id="KW-1185">Reference proteome</keyword>
<evidence type="ECO:0000313" key="4">
    <source>
        <dbReference type="RefSeq" id="XP_021288499.1"/>
    </source>
</evidence>
<protein>
    <submittedName>
        <fullName evidence="3 4">Uncharacterized protein LOC110419733 isoform X1</fullName>
    </submittedName>
</protein>